<dbReference type="Gene3D" id="1.10.10.10">
    <property type="entry name" value="Winged helix-like DNA-binding domain superfamily/Winged helix DNA-binding domain"/>
    <property type="match status" value="1"/>
</dbReference>
<reference evidence="4" key="1">
    <citation type="submission" date="2016-10" db="EMBL/GenBank/DDBJ databases">
        <authorList>
            <person name="Varghese N."/>
            <person name="Submissions S."/>
        </authorList>
    </citation>
    <scope>NUCLEOTIDE SEQUENCE [LARGE SCALE GENOMIC DNA]</scope>
    <source>
        <strain evidence="4">DSM 22082</strain>
    </source>
</reference>
<dbReference type="Pfam" id="PF09339">
    <property type="entry name" value="HTH_IclR"/>
    <property type="match status" value="1"/>
</dbReference>
<dbReference type="InterPro" id="IPR036388">
    <property type="entry name" value="WH-like_DNA-bd_sf"/>
</dbReference>
<dbReference type="InterPro" id="IPR036390">
    <property type="entry name" value="WH_DNA-bd_sf"/>
</dbReference>
<dbReference type="GO" id="GO:0005524">
    <property type="term" value="F:ATP binding"/>
    <property type="evidence" value="ECO:0007669"/>
    <property type="project" value="UniProtKB-KW"/>
</dbReference>
<dbReference type="GO" id="GO:0006355">
    <property type="term" value="P:regulation of DNA-templated transcription"/>
    <property type="evidence" value="ECO:0007669"/>
    <property type="project" value="InterPro"/>
</dbReference>
<dbReference type="InterPro" id="IPR040198">
    <property type="entry name" value="Fido_containing"/>
</dbReference>
<dbReference type="GO" id="GO:0003677">
    <property type="term" value="F:DNA binding"/>
    <property type="evidence" value="ECO:0007669"/>
    <property type="project" value="InterPro"/>
</dbReference>
<feature type="domain" description="Fido" evidence="3">
    <location>
        <begin position="134"/>
        <end position="276"/>
    </location>
</feature>
<gene>
    <name evidence="4" type="ORF">SAMN04489751_1602</name>
</gene>
<dbReference type="OrthoDB" id="9813719at2"/>
<evidence type="ECO:0000256" key="2">
    <source>
        <dbReference type="PIRSR" id="PIRSR640198-2"/>
    </source>
</evidence>
<evidence type="ECO:0000259" key="3">
    <source>
        <dbReference type="PROSITE" id="PS51459"/>
    </source>
</evidence>
<dbReference type="RefSeq" id="WP_092104643.1">
    <property type="nucleotide sequence ID" value="NZ_LT629739.1"/>
</dbReference>
<organism evidence="4 5">
    <name type="scientific">Brevibacterium sandarakinum</name>
    <dbReference type="NCBI Taxonomy" id="629680"/>
    <lineage>
        <taxon>Bacteria</taxon>
        <taxon>Bacillati</taxon>
        <taxon>Actinomycetota</taxon>
        <taxon>Actinomycetes</taxon>
        <taxon>Micrococcales</taxon>
        <taxon>Brevibacteriaceae</taxon>
        <taxon>Brevibacterium</taxon>
    </lineage>
</organism>
<dbReference type="InterPro" id="IPR003812">
    <property type="entry name" value="Fido"/>
</dbReference>
<dbReference type="SUPFAM" id="SSF46785">
    <property type="entry name" value="Winged helix' DNA-binding domain"/>
    <property type="match status" value="1"/>
</dbReference>
<accession>A0A1H1QQT1</accession>
<keyword evidence="2" id="KW-0067">ATP-binding</keyword>
<dbReference type="InterPro" id="IPR036597">
    <property type="entry name" value="Fido-like_dom_sf"/>
</dbReference>
<dbReference type="EMBL" id="LT629739">
    <property type="protein sequence ID" value="SDS25820.1"/>
    <property type="molecule type" value="Genomic_DNA"/>
</dbReference>
<dbReference type="PANTHER" id="PTHR13504:SF38">
    <property type="entry name" value="FIDO DOMAIN-CONTAINING PROTEIN"/>
    <property type="match status" value="1"/>
</dbReference>
<dbReference type="Proteomes" id="UP000199700">
    <property type="component" value="Chromosome"/>
</dbReference>
<keyword evidence="5" id="KW-1185">Reference proteome</keyword>
<dbReference type="PROSITE" id="PS51459">
    <property type="entry name" value="FIDO"/>
    <property type="match status" value="1"/>
</dbReference>
<proteinExistence type="predicted"/>
<evidence type="ECO:0000256" key="1">
    <source>
        <dbReference type="PIRSR" id="PIRSR640198-1"/>
    </source>
</evidence>
<keyword evidence="2" id="KW-0547">Nucleotide-binding</keyword>
<dbReference type="SUPFAM" id="SSF140931">
    <property type="entry name" value="Fic-like"/>
    <property type="match status" value="1"/>
</dbReference>
<dbReference type="Gene3D" id="1.10.3290.10">
    <property type="entry name" value="Fido-like domain"/>
    <property type="match status" value="1"/>
</dbReference>
<dbReference type="PANTHER" id="PTHR13504">
    <property type="entry name" value="FIDO DOMAIN-CONTAINING PROTEIN DDB_G0283145"/>
    <property type="match status" value="1"/>
</dbReference>
<sequence length="402" mass="43584">MPYTVELRWTPPNPAGLSKKNRASSTYRAYLPDELAITLPELGAKAQYAAEEAAVVLARLDERISSSGSTYLNHLLIRSESISSSWIEGNRLSPKKLAIAERLKYGDRVALDVIANVRATENAIDEIADPLRAISVKDIEDLQHSIEPRLAFGLREAQNWVGGPGNSPLRAEFVPPPPAEVPRLVANLAAFITATEGNPVIRAAIAHAQFETIHPFADGNGRTGRALVHTVLKRSDALRTVLVPISTVFAANTNAYIGGLNAYRKDPADLDQWVISFAEAVEAAAASAVLLAEDIEALDQTVRLDLAEHRREIGKSPIHPRAGSVILKILDCLAREPVITIDSVAVEHGVSRAAAHRALVELAEAGILRKTKNHKGKIVCYSADQHLAYVELPEANHRGRKG</sequence>
<dbReference type="Pfam" id="PF02661">
    <property type="entry name" value="Fic"/>
    <property type="match status" value="1"/>
</dbReference>
<evidence type="ECO:0000313" key="5">
    <source>
        <dbReference type="Proteomes" id="UP000199700"/>
    </source>
</evidence>
<protein>
    <submittedName>
        <fullName evidence="4">Fic family protein</fullName>
    </submittedName>
</protein>
<name>A0A1H1QQT1_BRESA</name>
<feature type="active site" evidence="1">
    <location>
        <position position="214"/>
    </location>
</feature>
<dbReference type="InterPro" id="IPR005471">
    <property type="entry name" value="Tscrpt_reg_IclR_N"/>
</dbReference>
<dbReference type="AlphaFoldDB" id="A0A1H1QQT1"/>
<evidence type="ECO:0000313" key="4">
    <source>
        <dbReference type="EMBL" id="SDS25820.1"/>
    </source>
</evidence>
<feature type="binding site" evidence="2">
    <location>
        <begin position="218"/>
        <end position="225"/>
    </location>
    <ligand>
        <name>ATP</name>
        <dbReference type="ChEBI" id="CHEBI:30616"/>
    </ligand>
</feature>